<evidence type="ECO:0000313" key="2">
    <source>
        <dbReference type="Proteomes" id="UP000198415"/>
    </source>
</evidence>
<dbReference type="EMBL" id="FZNR01000015">
    <property type="protein sequence ID" value="SNS41181.1"/>
    <property type="molecule type" value="Genomic_DNA"/>
</dbReference>
<protein>
    <submittedName>
        <fullName evidence="1">Uncharacterized protein</fullName>
    </submittedName>
</protein>
<name>A0A239E9Q0_9ACTN</name>
<accession>A0A239E9Q0</accession>
<keyword evidence="2" id="KW-1185">Reference proteome</keyword>
<evidence type="ECO:0000313" key="1">
    <source>
        <dbReference type="EMBL" id="SNS41181.1"/>
    </source>
</evidence>
<dbReference type="AlphaFoldDB" id="A0A239E9Q0"/>
<reference evidence="1 2" key="1">
    <citation type="submission" date="2017-06" db="EMBL/GenBank/DDBJ databases">
        <authorList>
            <person name="Kim H.J."/>
            <person name="Triplett B.A."/>
        </authorList>
    </citation>
    <scope>NUCLEOTIDE SEQUENCE [LARGE SCALE GENOMIC DNA]</scope>
    <source>
        <strain evidence="1 2">DSM 43151</strain>
    </source>
</reference>
<dbReference type="Proteomes" id="UP000198415">
    <property type="component" value="Unassembled WGS sequence"/>
</dbReference>
<proteinExistence type="predicted"/>
<organism evidence="1 2">
    <name type="scientific">Actinoplanes regularis</name>
    <dbReference type="NCBI Taxonomy" id="52697"/>
    <lineage>
        <taxon>Bacteria</taxon>
        <taxon>Bacillati</taxon>
        <taxon>Actinomycetota</taxon>
        <taxon>Actinomycetes</taxon>
        <taxon>Micromonosporales</taxon>
        <taxon>Micromonosporaceae</taxon>
        <taxon>Actinoplanes</taxon>
    </lineage>
</organism>
<gene>
    <name evidence="1" type="ORF">SAMN06264365_11564</name>
</gene>
<sequence length="241" mass="26487">MRQGSGGDRATGWVTRFYPYLGERDQPNPLLDRPIDDMTEPGIVSDDATATLSRVKVLYEDLRIGTQTLLALNAGLIAVVQDTDGSLRPIAGCHLTRSGPELSDVLDRVEREGRMGEPAEYPPYVDTPVLTALYGRFESGALFDGAWRLRPFDTSNDLGGHWWIAPVFDLSDGRSLCVVGEFASDRNYWTIAHWADRKLVDDPAGLRVFGQSLAELLEVALDTGGDVTHLDSGALSDYLEM</sequence>